<dbReference type="GO" id="GO:0016747">
    <property type="term" value="F:acyltransferase activity, transferring groups other than amino-acyl groups"/>
    <property type="evidence" value="ECO:0007669"/>
    <property type="project" value="UniProtKB-ARBA"/>
</dbReference>
<dbReference type="Pfam" id="PF02458">
    <property type="entry name" value="Transferase"/>
    <property type="match status" value="1"/>
</dbReference>
<gene>
    <name evidence="3" type="ORF">CTI12_AA276360</name>
</gene>
<evidence type="ECO:0000313" key="4">
    <source>
        <dbReference type="Proteomes" id="UP000245207"/>
    </source>
</evidence>
<keyword evidence="4" id="KW-1185">Reference proteome</keyword>
<proteinExistence type="predicted"/>
<keyword evidence="2" id="KW-0012">Acyltransferase</keyword>
<evidence type="ECO:0000313" key="3">
    <source>
        <dbReference type="EMBL" id="PWA71001.1"/>
    </source>
</evidence>
<evidence type="ECO:0000256" key="2">
    <source>
        <dbReference type="ARBA" id="ARBA00023315"/>
    </source>
</evidence>
<dbReference type="InterPro" id="IPR023213">
    <property type="entry name" value="CAT-like_dom_sf"/>
</dbReference>
<dbReference type="SUPFAM" id="SSF52777">
    <property type="entry name" value="CoA-dependent acyltransferases"/>
    <property type="match status" value="1"/>
</dbReference>
<dbReference type="EMBL" id="PKPP01003149">
    <property type="protein sequence ID" value="PWA71001.1"/>
    <property type="molecule type" value="Genomic_DNA"/>
</dbReference>
<dbReference type="AlphaFoldDB" id="A0A2U1NBY5"/>
<keyword evidence="1 3" id="KW-0808">Transferase</keyword>
<dbReference type="STRING" id="35608.A0A2U1NBY5"/>
<dbReference type="OrthoDB" id="1862401at2759"/>
<organism evidence="3 4">
    <name type="scientific">Artemisia annua</name>
    <name type="common">Sweet wormwood</name>
    <dbReference type="NCBI Taxonomy" id="35608"/>
    <lineage>
        <taxon>Eukaryota</taxon>
        <taxon>Viridiplantae</taxon>
        <taxon>Streptophyta</taxon>
        <taxon>Embryophyta</taxon>
        <taxon>Tracheophyta</taxon>
        <taxon>Spermatophyta</taxon>
        <taxon>Magnoliopsida</taxon>
        <taxon>eudicotyledons</taxon>
        <taxon>Gunneridae</taxon>
        <taxon>Pentapetalae</taxon>
        <taxon>asterids</taxon>
        <taxon>campanulids</taxon>
        <taxon>Asterales</taxon>
        <taxon>Asteraceae</taxon>
        <taxon>Asteroideae</taxon>
        <taxon>Anthemideae</taxon>
        <taxon>Artemisiinae</taxon>
        <taxon>Artemisia</taxon>
    </lineage>
</organism>
<protein>
    <submittedName>
        <fullName evidence="3">Transferase, Chloramphenicol acetyltransferase-like domain protein</fullName>
    </submittedName>
</protein>
<dbReference type="Proteomes" id="UP000245207">
    <property type="component" value="Unassembled WGS sequence"/>
</dbReference>
<dbReference type="Gene3D" id="3.30.559.10">
    <property type="entry name" value="Chloramphenicol acetyltransferase-like domain"/>
    <property type="match status" value="2"/>
</dbReference>
<comment type="caution">
    <text evidence="3">The sequence shown here is derived from an EMBL/GenBank/DDBJ whole genome shotgun (WGS) entry which is preliminary data.</text>
</comment>
<name>A0A2U1NBY5_ARTAN</name>
<dbReference type="InterPro" id="IPR051504">
    <property type="entry name" value="Plant_metabolite_acyltrans"/>
</dbReference>
<reference evidence="3 4" key="1">
    <citation type="journal article" date="2018" name="Mol. Plant">
        <title>The genome of Artemisia annua provides insight into the evolution of Asteraceae family and artemisinin biosynthesis.</title>
        <authorList>
            <person name="Shen Q."/>
            <person name="Zhang L."/>
            <person name="Liao Z."/>
            <person name="Wang S."/>
            <person name="Yan T."/>
            <person name="Shi P."/>
            <person name="Liu M."/>
            <person name="Fu X."/>
            <person name="Pan Q."/>
            <person name="Wang Y."/>
            <person name="Lv Z."/>
            <person name="Lu X."/>
            <person name="Zhang F."/>
            <person name="Jiang W."/>
            <person name="Ma Y."/>
            <person name="Chen M."/>
            <person name="Hao X."/>
            <person name="Li L."/>
            <person name="Tang Y."/>
            <person name="Lv G."/>
            <person name="Zhou Y."/>
            <person name="Sun X."/>
            <person name="Brodelius P.E."/>
            <person name="Rose J.K.C."/>
            <person name="Tang K."/>
        </authorList>
    </citation>
    <scope>NUCLEOTIDE SEQUENCE [LARGE SCALE GENOMIC DNA]</scope>
    <source>
        <strain evidence="4">cv. Huhao1</strain>
        <tissue evidence="3">Leaf</tissue>
    </source>
</reference>
<evidence type="ECO:0000256" key="1">
    <source>
        <dbReference type="ARBA" id="ARBA00022679"/>
    </source>
</evidence>
<sequence length="455" mass="51072">MASLDPIPILTVLEQAHVSPPSATVANTTLPLTFFDIIHLVRPPLHYLFFYELPLTKTQFVETIVPNLKHSLSICLQYFFPFAGNLFVFPTTDRLPEIRYVENDVVSFTSAECNLDFNDLTGYHPRNCDKFHHLVPLLGDYGTLSSHIKIPLFSVQVTLFANCGFSIGISVHHSLGDAGAIFSFLKAWTSITRFGNDEAFLANGTLPIYERTFKYPNLEQSFLKMAKVETLFDKEYHPPKLPDSTNKVRATFVLTRTLIDSLKKLVMTQLPTVPYLSSFTVACAYIWCCLAKLRDDELQVFLIPMDCRTRMNPPIPSAYFGNCIWGSLSVAKTSLLTGKDGLTNAAKLMGENLHKTLNDEDGVVNDKVLKGDILPQGVPMTYMSISGTPKLKLYDVDFGWGKPKKFEKVSLDYSASISIDAGKECDQDMEIGVCLTNEQMEVFVRNFHLGQEPYI</sequence>
<accession>A0A2U1NBY5</accession>
<dbReference type="PANTHER" id="PTHR31625">
    <property type="match status" value="1"/>
</dbReference>